<evidence type="ECO:0000256" key="8">
    <source>
        <dbReference type="PROSITE-ProRule" id="PRU00288"/>
    </source>
</evidence>
<accession>A0AAN9Y8N9</accession>
<dbReference type="AlphaFoldDB" id="A0AAN9Y8N9"/>
<dbReference type="InterPro" id="IPR001164">
    <property type="entry name" value="ArfGAP_dom"/>
</dbReference>
<comment type="caution">
    <text evidence="11">The sequence shown here is derived from an EMBL/GenBank/DDBJ whole genome shotgun (WGS) entry which is preliminary data.</text>
</comment>
<evidence type="ECO:0000256" key="6">
    <source>
        <dbReference type="ARBA" id="ARBA00023043"/>
    </source>
</evidence>
<dbReference type="SUPFAM" id="SSF48403">
    <property type="entry name" value="Ankyrin repeat"/>
    <property type="match status" value="1"/>
</dbReference>
<dbReference type="InterPro" id="IPR037278">
    <property type="entry name" value="ARFGAP/RecO"/>
</dbReference>
<gene>
    <name evidence="11" type="ORF">V9T40_009318</name>
</gene>
<dbReference type="SMART" id="SM00248">
    <property type="entry name" value="ANK"/>
    <property type="match status" value="2"/>
</dbReference>
<dbReference type="EMBL" id="JBBCAQ010000010">
    <property type="protein sequence ID" value="KAK7601877.1"/>
    <property type="molecule type" value="Genomic_DNA"/>
</dbReference>
<evidence type="ECO:0000256" key="1">
    <source>
        <dbReference type="ARBA" id="ARBA00022468"/>
    </source>
</evidence>
<organism evidence="11 12">
    <name type="scientific">Parthenolecanium corni</name>
    <dbReference type="NCBI Taxonomy" id="536013"/>
    <lineage>
        <taxon>Eukaryota</taxon>
        <taxon>Metazoa</taxon>
        <taxon>Ecdysozoa</taxon>
        <taxon>Arthropoda</taxon>
        <taxon>Hexapoda</taxon>
        <taxon>Insecta</taxon>
        <taxon>Pterygota</taxon>
        <taxon>Neoptera</taxon>
        <taxon>Paraneoptera</taxon>
        <taxon>Hemiptera</taxon>
        <taxon>Sternorrhyncha</taxon>
        <taxon>Coccoidea</taxon>
        <taxon>Coccidae</taxon>
        <taxon>Parthenolecanium</taxon>
    </lineage>
</organism>
<dbReference type="InterPro" id="IPR038508">
    <property type="entry name" value="ArfGAP_dom_sf"/>
</dbReference>
<feature type="domain" description="Arf-GAP" evidence="10">
    <location>
        <begin position="1"/>
        <end position="120"/>
    </location>
</feature>
<evidence type="ECO:0000256" key="9">
    <source>
        <dbReference type="SAM" id="Coils"/>
    </source>
</evidence>
<dbReference type="Pfam" id="PF12205">
    <property type="entry name" value="GIT1_C"/>
    <property type="match status" value="1"/>
</dbReference>
<dbReference type="GO" id="GO:0032012">
    <property type="term" value="P:regulation of ARF protein signal transduction"/>
    <property type="evidence" value="ECO:0007669"/>
    <property type="project" value="InterPro"/>
</dbReference>
<dbReference type="SMART" id="SM00105">
    <property type="entry name" value="ArfGap"/>
    <property type="match status" value="1"/>
</dbReference>
<evidence type="ECO:0000313" key="12">
    <source>
        <dbReference type="Proteomes" id="UP001367676"/>
    </source>
</evidence>
<evidence type="ECO:0000256" key="5">
    <source>
        <dbReference type="ARBA" id="ARBA00022833"/>
    </source>
</evidence>
<evidence type="ECO:0000313" key="11">
    <source>
        <dbReference type="EMBL" id="KAK7601877.1"/>
    </source>
</evidence>
<dbReference type="PROSITE" id="PS50115">
    <property type="entry name" value="ARFGAP"/>
    <property type="match status" value="1"/>
</dbReference>
<evidence type="ECO:0000256" key="3">
    <source>
        <dbReference type="ARBA" id="ARBA00022737"/>
    </source>
</evidence>
<dbReference type="SMART" id="SM00555">
    <property type="entry name" value="GIT"/>
    <property type="match status" value="2"/>
</dbReference>
<dbReference type="GO" id="GO:0031267">
    <property type="term" value="F:small GTPase binding"/>
    <property type="evidence" value="ECO:0007669"/>
    <property type="project" value="TreeGrafter"/>
</dbReference>
<proteinExistence type="predicted"/>
<dbReference type="GO" id="GO:0005096">
    <property type="term" value="F:GTPase activator activity"/>
    <property type="evidence" value="ECO:0007669"/>
    <property type="project" value="UniProtKB-KW"/>
</dbReference>
<keyword evidence="2" id="KW-0479">Metal-binding</keyword>
<evidence type="ECO:0000256" key="2">
    <source>
        <dbReference type="ARBA" id="ARBA00022723"/>
    </source>
</evidence>
<keyword evidence="3" id="KW-0677">Repeat</keyword>
<dbReference type="Gene3D" id="1.10.220.150">
    <property type="entry name" value="Arf GTPase activating protein"/>
    <property type="match status" value="1"/>
</dbReference>
<dbReference type="GO" id="GO:0008270">
    <property type="term" value="F:zinc ion binding"/>
    <property type="evidence" value="ECO:0007669"/>
    <property type="project" value="UniProtKB-KW"/>
</dbReference>
<dbReference type="InterPro" id="IPR013724">
    <property type="entry name" value="GIT_SHD"/>
</dbReference>
<dbReference type="GO" id="GO:0098793">
    <property type="term" value="C:presynapse"/>
    <property type="evidence" value="ECO:0007669"/>
    <property type="project" value="GOC"/>
</dbReference>
<dbReference type="GO" id="GO:0036465">
    <property type="term" value="P:synaptic vesicle recycling"/>
    <property type="evidence" value="ECO:0007669"/>
    <property type="project" value="TreeGrafter"/>
</dbReference>
<dbReference type="InterPro" id="IPR047161">
    <property type="entry name" value="GIT-like"/>
</dbReference>
<feature type="repeat" description="ANK" evidence="7">
    <location>
        <begin position="157"/>
        <end position="189"/>
    </location>
</feature>
<dbReference type="PROSITE" id="PS50088">
    <property type="entry name" value="ANK_REPEAT"/>
    <property type="match status" value="1"/>
</dbReference>
<dbReference type="Gene3D" id="1.20.120.330">
    <property type="entry name" value="Nucleotidyltransferases domain 2"/>
    <property type="match status" value="1"/>
</dbReference>
<feature type="coiled-coil region" evidence="9">
    <location>
        <begin position="446"/>
        <end position="480"/>
    </location>
</feature>
<dbReference type="PROSITE" id="PS50297">
    <property type="entry name" value="ANK_REP_REGION"/>
    <property type="match status" value="1"/>
</dbReference>
<dbReference type="InterPro" id="IPR002110">
    <property type="entry name" value="Ankyrin_rpt"/>
</dbReference>
<dbReference type="Pfam" id="PF01412">
    <property type="entry name" value="ArfGap"/>
    <property type="match status" value="1"/>
</dbReference>
<dbReference type="Pfam" id="PF12796">
    <property type="entry name" value="Ank_2"/>
    <property type="match status" value="1"/>
</dbReference>
<dbReference type="Pfam" id="PF08518">
    <property type="entry name" value="GIT_SHD"/>
    <property type="match status" value="2"/>
</dbReference>
<name>A0AAN9Y8N9_9HEMI</name>
<keyword evidence="12" id="KW-1185">Reference proteome</keyword>
<dbReference type="PANTHER" id="PTHR46097">
    <property type="entry name" value="G PROTEIN-COUPLED RECEPTOR KINASE INTERACTING ARFGAP"/>
    <property type="match status" value="1"/>
</dbReference>
<sequence>MLDKFKSVCADCCYKDVTWAIVNRGLLICDECCSVHRSLGRHVSQLKSLTKGYWRSSQLNMVQTLSNGGINSLWEHSLSDTKFAKKKPLPTDPLHPNKAEFIKAKHLDLSYILKCRNSDSQEDLNQQLHSSVRTSNLETSLRLLIQGADPNYYHNDKGNHVIHVAASAGQMEQVELLISYGADPNVVDNHGNSLITCARLNGFPDLEEKITECLFEVTDTLCMFLCNRKPDHKTENFFLPEPTECIIFPITNSQIRSRLQQLSNTLFEELVMDVFDEVDRRENENISDSCTRVRDQTLVPFLPVNPELSTMRNQGRQKLARLSNEEFATLLWDILHDCKRRQNPFDYLADSKKCAEEEPLYDSVASDEDYAIAEEIVNICKINLIYAYKIANKKHIPYQCYPPFQIDSNDSVKNSAEESVTKNFNSLKAEMESDLKSRLITSEIRISELVNQVFELQRKMDEMKKENVELRNTIQHRQDTYSETDSAPEVKPRPTSLYNIAQQYINSSNSSIDRTNSPDAEEVLRKADQVTKRLQELSKTLRSIEYYGAFAPCVENVRLAVAELSAIFPQGATEEIIRNAVRTLNTNTIRLQAVCADVDATVDKIRNCAFNMAKANRQILTHFQC</sequence>
<dbReference type="InterPro" id="IPR022018">
    <property type="entry name" value="GIT1_C"/>
</dbReference>
<protein>
    <recommendedName>
        <fullName evidence="10">Arf-GAP domain-containing protein</fullName>
    </recommendedName>
</protein>
<keyword evidence="4 8" id="KW-0863">Zinc-finger</keyword>
<dbReference type="PRINTS" id="PR00405">
    <property type="entry name" value="REVINTRACTNG"/>
</dbReference>
<dbReference type="GO" id="GO:0007420">
    <property type="term" value="P:brain development"/>
    <property type="evidence" value="ECO:0007669"/>
    <property type="project" value="InterPro"/>
</dbReference>
<keyword evidence="5" id="KW-0862">Zinc</keyword>
<keyword evidence="6 7" id="KW-0040">ANK repeat</keyword>
<dbReference type="SUPFAM" id="SSF57863">
    <property type="entry name" value="ArfGap/RecO-like zinc finger"/>
    <property type="match status" value="1"/>
</dbReference>
<dbReference type="Gene3D" id="1.25.40.20">
    <property type="entry name" value="Ankyrin repeat-containing domain"/>
    <property type="match status" value="1"/>
</dbReference>
<dbReference type="CDD" id="cd08833">
    <property type="entry name" value="ArfGap_GIT"/>
    <property type="match status" value="1"/>
</dbReference>
<evidence type="ECO:0000259" key="10">
    <source>
        <dbReference type="PROSITE" id="PS50115"/>
    </source>
</evidence>
<dbReference type="GO" id="GO:0008277">
    <property type="term" value="P:regulation of G protein-coupled receptor signaling pathway"/>
    <property type="evidence" value="ECO:0007669"/>
    <property type="project" value="TreeGrafter"/>
</dbReference>
<evidence type="ECO:0000256" key="4">
    <source>
        <dbReference type="ARBA" id="ARBA00022771"/>
    </source>
</evidence>
<keyword evidence="9" id="KW-0175">Coiled coil</keyword>
<keyword evidence="1" id="KW-0343">GTPase activation</keyword>
<dbReference type="PANTHER" id="PTHR46097:SF3">
    <property type="entry name" value="ARF GTPASE-ACTIVATING PROTEIN GIT"/>
    <property type="match status" value="1"/>
</dbReference>
<evidence type="ECO:0000256" key="7">
    <source>
        <dbReference type="PROSITE-ProRule" id="PRU00023"/>
    </source>
</evidence>
<dbReference type="Proteomes" id="UP001367676">
    <property type="component" value="Unassembled WGS sequence"/>
</dbReference>
<reference evidence="11 12" key="1">
    <citation type="submission" date="2024-03" db="EMBL/GenBank/DDBJ databases">
        <title>Adaptation during the transition from Ophiocordyceps entomopathogen to insect associate is accompanied by gene loss and intensified selection.</title>
        <authorList>
            <person name="Ward C.M."/>
            <person name="Onetto C.A."/>
            <person name="Borneman A.R."/>
        </authorList>
    </citation>
    <scope>NUCLEOTIDE SEQUENCE [LARGE SCALE GENOMIC DNA]</scope>
    <source>
        <strain evidence="11">AWRI1</strain>
        <tissue evidence="11">Single Adult Female</tissue>
    </source>
</reference>
<dbReference type="InterPro" id="IPR036770">
    <property type="entry name" value="Ankyrin_rpt-contain_sf"/>
</dbReference>